<keyword evidence="3" id="KW-1185">Reference proteome</keyword>
<protein>
    <submittedName>
        <fullName evidence="2">Peptidase</fullName>
    </submittedName>
</protein>
<dbReference type="AlphaFoldDB" id="A0A6I3LEY0"/>
<gene>
    <name evidence="2" type="ORF">GJV76_07720</name>
</gene>
<name>A0A6I3LEY0_9FLAO</name>
<sequence length="271" mass="31288">MRNFLSFLLLFLTCTVYALEPIKEYVDHPGNSEYKFEAVEILTEDAYKLKSWIIFPKEESDLHRTLILAYGDNGNMSYLVRQVLEVVGQGYTVVMFDYRGFGESQDFVVEKDVLYYDEFTLDLKAVVNYTKARFDTKIGVWALSMGTIYATELYSQLPYDYLIAEGFVGNPKKVVEVVHKHLERELTLPESSSKYELALSKLSLPVLFFAGDRDGLTSPEDSYRAKYLNEKSEVILFKGGHLQGFQALSNEYHGQRYIEAISSFYERTFKE</sequence>
<dbReference type="RefSeq" id="WP_155092055.1">
    <property type="nucleotide sequence ID" value="NZ_CP102754.1"/>
</dbReference>
<dbReference type="SUPFAM" id="SSF53474">
    <property type="entry name" value="alpha/beta-Hydrolases"/>
    <property type="match status" value="1"/>
</dbReference>
<evidence type="ECO:0000313" key="3">
    <source>
        <dbReference type="Proteomes" id="UP000438760"/>
    </source>
</evidence>
<dbReference type="Gene3D" id="3.40.50.1820">
    <property type="entry name" value="alpha/beta hydrolase"/>
    <property type="match status" value="1"/>
</dbReference>
<dbReference type="Proteomes" id="UP000438760">
    <property type="component" value="Unassembled WGS sequence"/>
</dbReference>
<dbReference type="PANTHER" id="PTHR12277">
    <property type="entry name" value="ALPHA/BETA HYDROLASE DOMAIN-CONTAINING PROTEIN"/>
    <property type="match status" value="1"/>
</dbReference>
<dbReference type="Pfam" id="PF12146">
    <property type="entry name" value="Hydrolase_4"/>
    <property type="match status" value="1"/>
</dbReference>
<evidence type="ECO:0000259" key="1">
    <source>
        <dbReference type="Pfam" id="PF12146"/>
    </source>
</evidence>
<proteinExistence type="predicted"/>
<dbReference type="InterPro" id="IPR029058">
    <property type="entry name" value="AB_hydrolase_fold"/>
</dbReference>
<feature type="domain" description="Serine aminopeptidase S33" evidence="1">
    <location>
        <begin position="74"/>
        <end position="159"/>
    </location>
</feature>
<dbReference type="OrthoDB" id="9777090at2"/>
<accession>A0A6I3LEY0</accession>
<dbReference type="EMBL" id="WMJX01000012">
    <property type="protein sequence ID" value="MTG98019.1"/>
    <property type="molecule type" value="Genomic_DNA"/>
</dbReference>
<dbReference type="InterPro" id="IPR022742">
    <property type="entry name" value="Hydrolase_4"/>
</dbReference>
<reference evidence="2 3" key="1">
    <citation type="submission" date="2019-11" db="EMBL/GenBank/DDBJ databases">
        <title>Genome of Strain BIT-d1.</title>
        <authorList>
            <person name="Yang Y."/>
        </authorList>
    </citation>
    <scope>NUCLEOTIDE SEQUENCE [LARGE SCALE GENOMIC DNA]</scope>
    <source>
        <strain evidence="2 3">BIT-d1</strain>
    </source>
</reference>
<organism evidence="2 3">
    <name type="scientific">Myroides albus</name>
    <dbReference type="NCBI Taxonomy" id="2562892"/>
    <lineage>
        <taxon>Bacteria</taxon>
        <taxon>Pseudomonadati</taxon>
        <taxon>Bacteroidota</taxon>
        <taxon>Flavobacteriia</taxon>
        <taxon>Flavobacteriales</taxon>
        <taxon>Flavobacteriaceae</taxon>
        <taxon>Myroides</taxon>
    </lineage>
</organism>
<comment type="caution">
    <text evidence="2">The sequence shown here is derived from an EMBL/GenBank/DDBJ whole genome shotgun (WGS) entry which is preliminary data.</text>
</comment>
<evidence type="ECO:0000313" key="2">
    <source>
        <dbReference type="EMBL" id="MTG98019.1"/>
    </source>
</evidence>
<dbReference type="PANTHER" id="PTHR12277:SF81">
    <property type="entry name" value="PROTEIN ABHD13"/>
    <property type="match status" value="1"/>
</dbReference>